<protein>
    <submittedName>
        <fullName evidence="1">Uncharacterized protein</fullName>
    </submittedName>
</protein>
<accession>A0AAN3D7M2</accession>
<reference evidence="2" key="2">
    <citation type="submission" date="2007-04" db="EMBL/GenBank/DDBJ databases">
        <title>Draft genome sequence of Bacteroides ovatus (ATCC 8483).</title>
        <authorList>
            <person name="Sudarsanam P."/>
            <person name="Ley R."/>
            <person name="Guruge J."/>
            <person name="Turnbaugh P.J."/>
            <person name="Mahowald M."/>
            <person name="Liep D."/>
            <person name="Gordon J."/>
        </authorList>
    </citation>
    <scope>NUCLEOTIDE SEQUENCE [LARGE SCALE GENOMIC DNA]</scope>
    <source>
        <strain evidence="2">ATCC 8483 / DSM 1896 / JCM 5824 / BCRC 10623 / CCUG 4943 / NCTC 11153</strain>
    </source>
</reference>
<dbReference type="Proteomes" id="UP000005475">
    <property type="component" value="Unassembled WGS sequence"/>
</dbReference>
<gene>
    <name evidence="1" type="ORF">BACOVA_03174</name>
</gene>
<sequence>MFASFSFFIFLSFLVIDLFVDKDRRLTETPYALFLNNC</sequence>
<comment type="caution">
    <text evidence="1">The sequence shown here is derived from an EMBL/GenBank/DDBJ whole genome shotgun (WGS) entry which is preliminary data.</text>
</comment>
<proteinExistence type="predicted"/>
<reference evidence="1 2" key="1">
    <citation type="submission" date="2007-03" db="EMBL/GenBank/DDBJ databases">
        <authorList>
            <person name="Fulton L."/>
            <person name="Clifton S."/>
            <person name="Fulton B."/>
            <person name="Xu J."/>
            <person name="Minx P."/>
            <person name="Pepin K.H."/>
            <person name="Johnson M."/>
            <person name="Thiruvilangam P."/>
            <person name="Bhonagiri V."/>
            <person name="Nash W.E."/>
            <person name="Mardis E.R."/>
            <person name="Wilson R.K."/>
        </authorList>
    </citation>
    <scope>NUCLEOTIDE SEQUENCE [LARGE SCALE GENOMIC DNA]</scope>
    <source>
        <strain evidence="2">ATCC 8483 / DSM 1896 / JCM 5824 / BCRC 10623 / CCUG 4943 / NCTC 11153</strain>
    </source>
</reference>
<evidence type="ECO:0000313" key="2">
    <source>
        <dbReference type="Proteomes" id="UP000005475"/>
    </source>
</evidence>
<name>A0AAN3D7M2_BACO1</name>
<dbReference type="AlphaFoldDB" id="A0AAN3D7M2"/>
<evidence type="ECO:0000313" key="1">
    <source>
        <dbReference type="EMBL" id="EDO11271.1"/>
    </source>
</evidence>
<dbReference type="EMBL" id="AAXF02000050">
    <property type="protein sequence ID" value="EDO11271.1"/>
    <property type="molecule type" value="Genomic_DNA"/>
</dbReference>
<organism evidence="1 2">
    <name type="scientific">Bacteroides ovatus (strain ATCC 8483 / DSM 1896 / JCM 5824 / BCRC 10623 / CCUG 4943 / NCTC 11153)</name>
    <dbReference type="NCBI Taxonomy" id="411476"/>
    <lineage>
        <taxon>Bacteria</taxon>
        <taxon>Pseudomonadati</taxon>
        <taxon>Bacteroidota</taxon>
        <taxon>Bacteroidia</taxon>
        <taxon>Bacteroidales</taxon>
        <taxon>Bacteroidaceae</taxon>
        <taxon>Bacteroides</taxon>
    </lineage>
</organism>